<dbReference type="PIRSF" id="PIRSF500125">
    <property type="entry name" value="4_HPA_large"/>
    <property type="match status" value="1"/>
</dbReference>
<accession>A0A2S1JZG6</accession>
<dbReference type="Gene3D" id="2.40.110.10">
    <property type="entry name" value="Butyryl-CoA Dehydrogenase, subunit A, domain 2"/>
    <property type="match status" value="1"/>
</dbReference>
<keyword evidence="1" id="KW-0285">Flavoprotein</keyword>
<dbReference type="GO" id="GO:0004497">
    <property type="term" value="F:monooxygenase activity"/>
    <property type="evidence" value="ECO:0007669"/>
    <property type="project" value="UniProtKB-KW"/>
</dbReference>
<keyword evidence="2 4" id="KW-0274">FAD</keyword>
<dbReference type="Gene3D" id="1.10.3140.10">
    <property type="entry name" value="4-hydroxybutyryl-coa dehydratase, domain 1"/>
    <property type="match status" value="1"/>
</dbReference>
<dbReference type="PANTHER" id="PTHR36117:SF3">
    <property type="entry name" value="4-HYDROXYPHENYLACETATE 3-MONOOXYGENASE-RELATED"/>
    <property type="match status" value="1"/>
</dbReference>
<dbReference type="GO" id="GO:0016627">
    <property type="term" value="F:oxidoreductase activity, acting on the CH-CH group of donors"/>
    <property type="evidence" value="ECO:0007669"/>
    <property type="project" value="InterPro"/>
</dbReference>
<dbReference type="InterPro" id="IPR009100">
    <property type="entry name" value="AcylCoA_DH/oxidase_NM_dom_sf"/>
</dbReference>
<dbReference type="EMBL" id="MF955860">
    <property type="protein sequence ID" value="AWF83807.1"/>
    <property type="molecule type" value="Genomic_DNA"/>
</dbReference>
<keyword evidence="7" id="KW-0503">Monooxygenase</keyword>
<proteinExistence type="predicted"/>
<dbReference type="Pfam" id="PF03241">
    <property type="entry name" value="HpaB"/>
    <property type="match status" value="1"/>
</dbReference>
<reference evidence="7" key="1">
    <citation type="journal article" date="2018" name="Appl. Environ. Microbiol.">
        <title>Biosynthesis of Tropolones in Streptomyces spp: Interweaving Biosynthesis and Degradation of Phenylacetic Acid and Hydroxylations on Tropone Ring.</title>
        <authorList>
            <person name="Chen X."/>
            <person name="Xu M."/>
            <person name="Lu J."/>
            <person name="Xu J."/>
            <person name="Wang Y."/>
            <person name="Lin S."/>
            <person name="Deng Z."/>
            <person name="Tao M."/>
        </authorList>
    </citation>
    <scope>NUCLEOTIDE SEQUENCE</scope>
    <source>
        <strain evidence="7">Soc7</strain>
    </source>
</reference>
<evidence type="ECO:0000256" key="2">
    <source>
        <dbReference type="ARBA" id="ARBA00022827"/>
    </source>
</evidence>
<dbReference type="SUPFAM" id="SSF56645">
    <property type="entry name" value="Acyl-CoA dehydrogenase NM domain-like"/>
    <property type="match status" value="1"/>
</dbReference>
<feature type="domain" description="HpaB/PvcC/4-BUDH C-terminal" evidence="5">
    <location>
        <begin position="287"/>
        <end position="487"/>
    </location>
</feature>
<dbReference type="InterPro" id="IPR046373">
    <property type="entry name" value="Acyl-CoA_Oxase/DH_mid-dom_sf"/>
</dbReference>
<evidence type="ECO:0000256" key="4">
    <source>
        <dbReference type="PIRSR" id="PIRSR000331-2"/>
    </source>
</evidence>
<dbReference type="InterPro" id="IPR024674">
    <property type="entry name" value="HpaB/PvcC/4-BUDH_N"/>
</dbReference>
<evidence type="ECO:0000259" key="5">
    <source>
        <dbReference type="Pfam" id="PF03241"/>
    </source>
</evidence>
<dbReference type="InterPro" id="IPR004925">
    <property type="entry name" value="HpaB/PvcC/4-BUDH"/>
</dbReference>
<dbReference type="Pfam" id="PF11794">
    <property type="entry name" value="HpaB_N"/>
    <property type="match status" value="1"/>
</dbReference>
<keyword evidence="3" id="KW-0560">Oxidoreductase</keyword>
<dbReference type="InterPro" id="IPR024677">
    <property type="entry name" value="HpaB/PvcC"/>
</dbReference>
<organism evidence="7">
    <name type="scientific">Streptomyces cyaneofuscatus</name>
    <dbReference type="NCBI Taxonomy" id="66883"/>
    <lineage>
        <taxon>Bacteria</taxon>
        <taxon>Bacillati</taxon>
        <taxon>Actinomycetota</taxon>
        <taxon>Actinomycetes</taxon>
        <taxon>Kitasatosporales</taxon>
        <taxon>Streptomycetaceae</taxon>
        <taxon>Streptomyces</taxon>
    </lineage>
</organism>
<evidence type="ECO:0000256" key="1">
    <source>
        <dbReference type="ARBA" id="ARBA00022630"/>
    </source>
</evidence>
<protein>
    <submittedName>
        <fullName evidence="7">Tropolone 3,7-monooxygenase oxidase component</fullName>
    </submittedName>
</protein>
<dbReference type="Gene3D" id="1.20.140.10">
    <property type="entry name" value="Butyryl-CoA Dehydrogenase, subunit A, domain 3"/>
    <property type="match status" value="1"/>
</dbReference>
<evidence type="ECO:0000313" key="7">
    <source>
        <dbReference type="EMBL" id="AWF83807.1"/>
    </source>
</evidence>
<dbReference type="PIRSF" id="PIRSF000331">
    <property type="entry name" value="HpaA_HpaB"/>
    <property type="match status" value="1"/>
</dbReference>
<dbReference type="AlphaFoldDB" id="A0A2S1JZG6"/>
<evidence type="ECO:0000256" key="3">
    <source>
        <dbReference type="ARBA" id="ARBA00023002"/>
    </source>
</evidence>
<feature type="binding site" evidence="4">
    <location>
        <begin position="156"/>
        <end position="158"/>
    </location>
    <ligand>
        <name>FAD</name>
        <dbReference type="ChEBI" id="CHEBI:57692"/>
    </ligand>
</feature>
<dbReference type="InterPro" id="IPR036250">
    <property type="entry name" value="AcylCo_DH-like_C"/>
</dbReference>
<dbReference type="InterPro" id="IPR024719">
    <property type="entry name" value="HpaB/PvcC/4-BUDH_C"/>
</dbReference>
<feature type="domain" description="HpaB/PvcC/4-BUDH N-terminal" evidence="6">
    <location>
        <begin position="16"/>
        <end position="280"/>
    </location>
</feature>
<gene>
    <name evidence="7" type="primary">trlC</name>
</gene>
<dbReference type="SUPFAM" id="SSF47203">
    <property type="entry name" value="Acyl-CoA dehydrogenase C-terminal domain-like"/>
    <property type="match status" value="1"/>
</dbReference>
<name>A0A2S1JZG6_9ACTN</name>
<evidence type="ECO:0000259" key="6">
    <source>
        <dbReference type="Pfam" id="PF11794"/>
    </source>
</evidence>
<sequence>MSSTVNPSGSVSRPQTGDEYLESLRDGREVRIYGEKVQDVTAHPAFRNNSRMVARLFDALHDPERNSKLVVPTDTGNGGFTHPYFKAPYTSGDLRTAARAMEEWARMTYGWLGRTPDFKAAFLSTLGSNKEHYAPFEDNASAWYRKAQENVLFIGHGIVNPPIDRNRGLTELKDVMLTVDRETDAGLVVSGAKVVGTGAALTQHIFIGSYGVIPKGAKEFSAYFIVPTDSPGLKIISRPSYEFASATVSSPFDQPLSSRLDENDGILVFDQVLIPWENVFCYDVDKANDFFYGSGFFYRAMFHACVRFAVKMDFLTGLLAKCLETTGTSEFRGVQSRLGEVLAYRNMFWALVDSMAENPTKWPDGTVTPNGETALAFRVLSSSIFPKVREIFLRDLGSALIYNNSHALDWSNPEVRPYLDKYVRGLGVEAIDRVKLMKLAWDAVGTEFGARWELYEMNYAGNHEQIRFEALHAQQVSGKFDDYKQLVDRCLSEYDEHGWKVPDLVDPKDTTVIGAGAPDTGTTAPRPAAR</sequence>
<dbReference type="PANTHER" id="PTHR36117">
    <property type="entry name" value="4-HYDROXYPHENYLACETATE 3-MONOOXYGENASE-RELATED"/>
    <property type="match status" value="1"/>
</dbReference>
<feature type="binding site" evidence="4">
    <location>
        <position position="197"/>
    </location>
    <ligand>
        <name>FAD</name>
        <dbReference type="ChEBI" id="CHEBI:57692"/>
    </ligand>
</feature>